<reference evidence="2 3" key="1">
    <citation type="submission" date="2023-07" db="EMBL/GenBank/DDBJ databases">
        <title>Comparative genomics of wheat-associated soil bacteria to identify genetic determinants of phenazine resistance.</title>
        <authorList>
            <person name="Mouncey N."/>
        </authorList>
    </citation>
    <scope>NUCLEOTIDE SEQUENCE [LARGE SCALE GENOMIC DNA]</scope>
    <source>
        <strain evidence="2 3">V2I4</strain>
    </source>
</reference>
<feature type="compositionally biased region" description="Basic and acidic residues" evidence="1">
    <location>
        <begin position="144"/>
        <end position="170"/>
    </location>
</feature>
<keyword evidence="3" id="KW-1185">Reference proteome</keyword>
<organism evidence="2 3">
    <name type="scientific">Streptomyces umbrinus</name>
    <dbReference type="NCBI Taxonomy" id="67370"/>
    <lineage>
        <taxon>Bacteria</taxon>
        <taxon>Bacillati</taxon>
        <taxon>Actinomycetota</taxon>
        <taxon>Actinomycetes</taxon>
        <taxon>Kitasatosporales</taxon>
        <taxon>Streptomycetaceae</taxon>
        <taxon>Streptomyces</taxon>
        <taxon>Streptomyces phaeochromogenes group</taxon>
    </lineage>
</organism>
<feature type="compositionally biased region" description="Polar residues" evidence="1">
    <location>
        <begin position="1"/>
        <end position="10"/>
    </location>
</feature>
<sequence>MTPPGVTSISAPPGGSVPGRTGMVAGPAHSWTRVLAAVTTYSPMAHTPDRGQSAPHRPPTALAGVSEGRQPWLGSGLSTANSAWPGSASQAIRPTRGRPSQPSTATGTRQPNVAPTPAAAPSPRPPSSGLASGPLTATANAVRADADRSTGLDSKEACDSWRASEPEAQRRAHMASFVVEEREGFYRGRELTIVQP</sequence>
<evidence type="ECO:0000313" key="3">
    <source>
        <dbReference type="Proteomes" id="UP001230328"/>
    </source>
</evidence>
<name>A0ABU0TBD6_9ACTN</name>
<evidence type="ECO:0000313" key="2">
    <source>
        <dbReference type="EMBL" id="MDQ1033136.1"/>
    </source>
</evidence>
<protein>
    <submittedName>
        <fullName evidence="2">Uncharacterized protein</fullName>
    </submittedName>
</protein>
<feature type="region of interest" description="Disordered" evidence="1">
    <location>
        <begin position="1"/>
        <end position="25"/>
    </location>
</feature>
<feature type="region of interest" description="Disordered" evidence="1">
    <location>
        <begin position="42"/>
        <end position="173"/>
    </location>
</feature>
<dbReference type="EMBL" id="JAUSZI010000002">
    <property type="protein sequence ID" value="MDQ1033136.1"/>
    <property type="molecule type" value="Genomic_DNA"/>
</dbReference>
<proteinExistence type="predicted"/>
<feature type="compositionally biased region" description="Polar residues" evidence="1">
    <location>
        <begin position="76"/>
        <end position="113"/>
    </location>
</feature>
<accession>A0ABU0TBD6</accession>
<gene>
    <name evidence="2" type="ORF">QF035_010718</name>
</gene>
<comment type="caution">
    <text evidence="2">The sequence shown here is derived from an EMBL/GenBank/DDBJ whole genome shotgun (WGS) entry which is preliminary data.</text>
</comment>
<dbReference type="Proteomes" id="UP001230328">
    <property type="component" value="Unassembled WGS sequence"/>
</dbReference>
<feature type="compositionally biased region" description="Low complexity" evidence="1">
    <location>
        <begin position="127"/>
        <end position="136"/>
    </location>
</feature>
<evidence type="ECO:0000256" key="1">
    <source>
        <dbReference type="SAM" id="MobiDB-lite"/>
    </source>
</evidence>